<comment type="caution">
    <text evidence="1">The sequence shown here is derived from an EMBL/GenBank/DDBJ whole genome shotgun (WGS) entry which is preliminary data.</text>
</comment>
<dbReference type="EMBL" id="NJIH01000003">
    <property type="protein sequence ID" value="OWT63845.1"/>
    <property type="molecule type" value="Genomic_DNA"/>
</dbReference>
<dbReference type="CDD" id="cd15482">
    <property type="entry name" value="Sialidase_non-viral"/>
    <property type="match status" value="1"/>
</dbReference>
<reference evidence="2" key="1">
    <citation type="submission" date="2017-06" db="EMBL/GenBank/DDBJ databases">
        <title>Herbaspirillum phytohormonus sp. nov., isolated from the root nodule of Robinia pseudoacacia in lead-zinc mine.</title>
        <authorList>
            <person name="Fan M."/>
            <person name="Lin Y."/>
        </authorList>
    </citation>
    <scope>NUCLEOTIDE SEQUENCE [LARGE SCALE GENOMIC DNA]</scope>
    <source>
        <strain evidence="2">SC-089</strain>
    </source>
</reference>
<dbReference type="PANTHER" id="PTHR43739:SF5">
    <property type="entry name" value="EXO-ALPHA-SIALIDASE"/>
    <property type="match status" value="1"/>
</dbReference>
<proteinExistence type="predicted"/>
<gene>
    <name evidence="1" type="ORF">CEY11_05935</name>
</gene>
<dbReference type="PANTHER" id="PTHR43739">
    <property type="entry name" value="XYLOGLUCANASE (EUROFUNG)"/>
    <property type="match status" value="1"/>
</dbReference>
<dbReference type="Proteomes" id="UP000214603">
    <property type="component" value="Unassembled WGS sequence"/>
</dbReference>
<keyword evidence="2" id="KW-1185">Reference proteome</keyword>
<sequence length="356" mass="39057">MRDKMGTRIEVYAGTAGHSAWFSDDMGATWVHPNSHSGMYLEARVWTFCSHPAAPDELYAGTDMGLFKWSELTVRWTPVASPMQDVWALAQDPHNPDIIYAGTRPAAFFRSDDAGATWHELNVPGLAKFAQANMGPTRVTQILISAADPGAIWATVEIGGIFRSGDGGRTWERRDTGLLSADVHGVACIKNATGAVVLFATTNQGLHRSDDGGLNWHFQELDAPWQYTRAIVPRADGDATLFLTNGNGPPGSTGILWRSTDYGSTWRKTTLPTAGLNSTPWCVATHPSNPRLLFLATNLGQLYRSEDGGDTWLRLPHEFGEVRSLHWRPITAHENRPAHSITVRPPARARLPEVTP</sequence>
<accession>A0A225MRK3</accession>
<dbReference type="InterPro" id="IPR052025">
    <property type="entry name" value="Xyloglucanase_GH74"/>
</dbReference>
<dbReference type="Gene3D" id="2.130.10.10">
    <property type="entry name" value="YVTN repeat-like/Quinoprotein amine dehydrogenase"/>
    <property type="match status" value="2"/>
</dbReference>
<name>A0A225MRK3_9BURK</name>
<organism evidence="1 2">
    <name type="scientific">Candidimonas nitroreducens</name>
    <dbReference type="NCBI Taxonomy" id="683354"/>
    <lineage>
        <taxon>Bacteria</taxon>
        <taxon>Pseudomonadati</taxon>
        <taxon>Pseudomonadota</taxon>
        <taxon>Betaproteobacteria</taxon>
        <taxon>Burkholderiales</taxon>
        <taxon>Alcaligenaceae</taxon>
        <taxon>Candidimonas</taxon>
    </lineage>
</organism>
<dbReference type="OrthoDB" id="9767885at2"/>
<dbReference type="RefSeq" id="WP_088602424.1">
    <property type="nucleotide sequence ID" value="NZ_NJIH01000003.1"/>
</dbReference>
<dbReference type="GO" id="GO:0010411">
    <property type="term" value="P:xyloglucan metabolic process"/>
    <property type="evidence" value="ECO:0007669"/>
    <property type="project" value="TreeGrafter"/>
</dbReference>
<evidence type="ECO:0008006" key="3">
    <source>
        <dbReference type="Google" id="ProtNLM"/>
    </source>
</evidence>
<dbReference type="AlphaFoldDB" id="A0A225MRK3"/>
<protein>
    <recommendedName>
        <fullName evidence="3">Glycosyl hydrolase</fullName>
    </recommendedName>
</protein>
<dbReference type="SUPFAM" id="SSF110296">
    <property type="entry name" value="Oligoxyloglucan reducing end-specific cellobiohydrolase"/>
    <property type="match status" value="1"/>
</dbReference>
<evidence type="ECO:0000313" key="1">
    <source>
        <dbReference type="EMBL" id="OWT63845.1"/>
    </source>
</evidence>
<evidence type="ECO:0000313" key="2">
    <source>
        <dbReference type="Proteomes" id="UP000214603"/>
    </source>
</evidence>
<dbReference type="InterPro" id="IPR015943">
    <property type="entry name" value="WD40/YVTN_repeat-like_dom_sf"/>
</dbReference>